<dbReference type="RefSeq" id="WP_198917160.1">
    <property type="nucleotide sequence ID" value="NZ_JAEKPD010000015.1"/>
</dbReference>
<protein>
    <submittedName>
        <fullName evidence="2">DUF4169 family protein</fullName>
    </submittedName>
</protein>
<feature type="compositionally biased region" description="Basic and acidic residues" evidence="1">
    <location>
        <begin position="11"/>
        <end position="37"/>
    </location>
</feature>
<organism evidence="2 3">
    <name type="scientific">Palleronia pontilimi</name>
    <dbReference type="NCBI Taxonomy" id="1964209"/>
    <lineage>
        <taxon>Bacteria</taxon>
        <taxon>Pseudomonadati</taxon>
        <taxon>Pseudomonadota</taxon>
        <taxon>Alphaproteobacteria</taxon>
        <taxon>Rhodobacterales</taxon>
        <taxon>Roseobacteraceae</taxon>
        <taxon>Palleronia</taxon>
    </lineage>
</organism>
<feature type="region of interest" description="Disordered" evidence="1">
    <location>
        <begin position="1"/>
        <end position="37"/>
    </location>
</feature>
<dbReference type="Proteomes" id="UP000642488">
    <property type="component" value="Unassembled WGS sequence"/>
</dbReference>
<gene>
    <name evidence="2" type="ORF">ILP92_14650</name>
</gene>
<dbReference type="Pfam" id="PF13770">
    <property type="entry name" value="DUF4169"/>
    <property type="match status" value="1"/>
</dbReference>
<sequence length="61" mass="6842">MSDTPINLNHARKDAERAKAKAQADENAVKHGRSKAERIAQAARCEKARRILDAHKFTDET</sequence>
<dbReference type="AlphaFoldDB" id="A0A934IBE3"/>
<dbReference type="InterPro" id="IPR025227">
    <property type="entry name" value="DUF4169"/>
</dbReference>
<keyword evidence="3" id="KW-1185">Reference proteome</keyword>
<evidence type="ECO:0000256" key="1">
    <source>
        <dbReference type="SAM" id="MobiDB-lite"/>
    </source>
</evidence>
<evidence type="ECO:0000313" key="2">
    <source>
        <dbReference type="EMBL" id="MBJ3763989.1"/>
    </source>
</evidence>
<evidence type="ECO:0000313" key="3">
    <source>
        <dbReference type="Proteomes" id="UP000642488"/>
    </source>
</evidence>
<proteinExistence type="predicted"/>
<name>A0A934IBE3_9RHOB</name>
<dbReference type="EMBL" id="JAEKPD010000015">
    <property type="protein sequence ID" value="MBJ3763989.1"/>
    <property type="molecule type" value="Genomic_DNA"/>
</dbReference>
<accession>A0A934IBE3</accession>
<comment type="caution">
    <text evidence="2">The sequence shown here is derived from an EMBL/GenBank/DDBJ whole genome shotgun (WGS) entry which is preliminary data.</text>
</comment>
<reference evidence="2" key="1">
    <citation type="submission" date="2020-12" db="EMBL/GenBank/DDBJ databases">
        <title>Bacterial taxonomy.</title>
        <authorList>
            <person name="Pan X."/>
        </authorList>
    </citation>
    <scope>NUCLEOTIDE SEQUENCE</scope>
    <source>
        <strain evidence="2">KCTC 52957</strain>
    </source>
</reference>